<feature type="region of interest" description="Disordered" evidence="1">
    <location>
        <begin position="230"/>
        <end position="254"/>
    </location>
</feature>
<gene>
    <name evidence="2" type="ORF">BLNAU_18663</name>
</gene>
<dbReference type="EMBL" id="JARBJD010000229">
    <property type="protein sequence ID" value="KAK2946412.1"/>
    <property type="molecule type" value="Genomic_DNA"/>
</dbReference>
<sequence>MPKKRRMCQDEWFRFLDCSSTRIFRFNNSGTVCGCKGHANPIEDEGVAGSQCSHVLVPSAPLRQGFPTLAVTFTSRSKRQCVEKGKSIESTTSGPHEDVTALTRQAKRSEAGVDHDATWLITVVIHPNRRTFSPAKWLNTIEFSTTPPPQSPFRSFSSLPSSVFQVFHSRLSKNDLHRLASFLTVQIPCSPHPDSVTTEASIDTVDSEVGTWLEKGRTMGRAQTAARGMVEGTDSEELGKTRSKSLRSGCLDDQSERRGRGRVFAGSGLALLKTQKV</sequence>
<comment type="caution">
    <text evidence="2">The sequence shown here is derived from an EMBL/GenBank/DDBJ whole genome shotgun (WGS) entry which is preliminary data.</text>
</comment>
<proteinExistence type="predicted"/>
<accession>A0ABQ9X3R4</accession>
<name>A0ABQ9X3R4_9EUKA</name>
<evidence type="ECO:0000313" key="2">
    <source>
        <dbReference type="EMBL" id="KAK2946412.1"/>
    </source>
</evidence>
<dbReference type="Proteomes" id="UP001281761">
    <property type="component" value="Unassembled WGS sequence"/>
</dbReference>
<organism evidence="2 3">
    <name type="scientific">Blattamonas nauphoetae</name>
    <dbReference type="NCBI Taxonomy" id="2049346"/>
    <lineage>
        <taxon>Eukaryota</taxon>
        <taxon>Metamonada</taxon>
        <taxon>Preaxostyla</taxon>
        <taxon>Oxymonadida</taxon>
        <taxon>Blattamonas</taxon>
    </lineage>
</organism>
<evidence type="ECO:0000313" key="3">
    <source>
        <dbReference type="Proteomes" id="UP001281761"/>
    </source>
</evidence>
<keyword evidence="3" id="KW-1185">Reference proteome</keyword>
<reference evidence="2 3" key="1">
    <citation type="journal article" date="2022" name="bioRxiv">
        <title>Genomics of Preaxostyla Flagellates Illuminates Evolutionary Transitions and the Path Towards Mitochondrial Loss.</title>
        <authorList>
            <person name="Novak L.V.F."/>
            <person name="Treitli S.C."/>
            <person name="Pyrih J."/>
            <person name="Halakuc P."/>
            <person name="Pipaliya S.V."/>
            <person name="Vacek V."/>
            <person name="Brzon O."/>
            <person name="Soukal P."/>
            <person name="Eme L."/>
            <person name="Dacks J.B."/>
            <person name="Karnkowska A."/>
            <person name="Elias M."/>
            <person name="Hampl V."/>
        </authorList>
    </citation>
    <scope>NUCLEOTIDE SEQUENCE [LARGE SCALE GENOMIC DNA]</scope>
    <source>
        <strain evidence="2">NAU3</strain>
        <tissue evidence="2">Gut</tissue>
    </source>
</reference>
<protein>
    <submittedName>
        <fullName evidence="2">Uncharacterized protein</fullName>
    </submittedName>
</protein>
<evidence type="ECO:0000256" key="1">
    <source>
        <dbReference type="SAM" id="MobiDB-lite"/>
    </source>
</evidence>